<dbReference type="STRING" id="1515439.SAMN06265784_10428"/>
<keyword evidence="3" id="KW-1003">Cell membrane</keyword>
<dbReference type="PANTHER" id="PTHR43820:SF2">
    <property type="entry name" value="ABC TRANSPORTER ATP-BINDING PROTEIN"/>
    <property type="match status" value="1"/>
</dbReference>
<evidence type="ECO:0000313" key="10">
    <source>
        <dbReference type="Proteomes" id="UP000193228"/>
    </source>
</evidence>
<organism evidence="9 10">
    <name type="scientific">Paraburkholderia susongensis</name>
    <dbReference type="NCBI Taxonomy" id="1515439"/>
    <lineage>
        <taxon>Bacteria</taxon>
        <taxon>Pseudomonadati</taxon>
        <taxon>Pseudomonadota</taxon>
        <taxon>Betaproteobacteria</taxon>
        <taxon>Burkholderiales</taxon>
        <taxon>Burkholderiaceae</taxon>
        <taxon>Paraburkholderia</taxon>
    </lineage>
</organism>
<dbReference type="AlphaFoldDB" id="A0A1X7KKL4"/>
<dbReference type="EMBL" id="FXAT01000004">
    <property type="protein sequence ID" value="SMG41967.1"/>
    <property type="molecule type" value="Genomic_DNA"/>
</dbReference>
<dbReference type="Gene3D" id="3.40.50.300">
    <property type="entry name" value="P-loop containing nucleotide triphosphate hydrolases"/>
    <property type="match status" value="1"/>
</dbReference>
<protein>
    <submittedName>
        <fullName evidence="9">Branched-chain amino acid transport system ATP-binding protein</fullName>
    </submittedName>
</protein>
<proteinExistence type="inferred from homology"/>
<evidence type="ECO:0000256" key="2">
    <source>
        <dbReference type="ARBA" id="ARBA00022448"/>
    </source>
</evidence>
<dbReference type="InterPro" id="IPR027417">
    <property type="entry name" value="P-loop_NTPase"/>
</dbReference>
<keyword evidence="5" id="KW-0547">Nucleotide-binding</keyword>
<dbReference type="Pfam" id="PF00005">
    <property type="entry name" value="ABC_tran"/>
    <property type="match status" value="1"/>
</dbReference>
<dbReference type="PANTHER" id="PTHR43820">
    <property type="entry name" value="HIGH-AFFINITY BRANCHED-CHAIN AMINO ACID TRANSPORT ATP-BINDING PROTEIN LIVF"/>
    <property type="match status" value="1"/>
</dbReference>
<evidence type="ECO:0000256" key="6">
    <source>
        <dbReference type="ARBA" id="ARBA00022840"/>
    </source>
</evidence>
<sequence>MSESASRELKLNDVTASYGSSRILHGVSMCVRRGEVGCLLGLNGMGKTTTLRAILGLVDRQEGQIVCDGRPLNGPTHRRARAGVTLVPEDRKVFSGLSVRENLEVARQRPSDDVAAFTIDDATRLFPRLAERMDQLAGTLSGGEQQMLVVARAMVANPRYILLDEPTEGLAPNYVEAIHDAIVEMRARGFGVLLVEQSLALATAVGDHFQVIESGHIVYSEPRERVLAEPAALEKRLTVE</sequence>
<evidence type="ECO:0000256" key="3">
    <source>
        <dbReference type="ARBA" id="ARBA00022475"/>
    </source>
</evidence>
<gene>
    <name evidence="9" type="ORF">SAMN06265784_10428</name>
</gene>
<keyword evidence="2" id="KW-0813">Transport</keyword>
<dbReference type="InterPro" id="IPR052156">
    <property type="entry name" value="BCAA_Transport_ATP-bd_LivF"/>
</dbReference>
<accession>A0A1X7KKL4</accession>
<dbReference type="InterPro" id="IPR003593">
    <property type="entry name" value="AAA+_ATPase"/>
</dbReference>
<dbReference type="RefSeq" id="WP_085483605.1">
    <property type="nucleotide sequence ID" value="NZ_FXAT01000004.1"/>
</dbReference>
<feature type="domain" description="ABC transporter" evidence="8">
    <location>
        <begin position="9"/>
        <end position="239"/>
    </location>
</feature>
<dbReference type="GO" id="GO:0015807">
    <property type="term" value="P:L-amino acid transport"/>
    <property type="evidence" value="ECO:0007669"/>
    <property type="project" value="TreeGrafter"/>
</dbReference>
<dbReference type="PROSITE" id="PS00211">
    <property type="entry name" value="ABC_TRANSPORTER_1"/>
    <property type="match status" value="1"/>
</dbReference>
<keyword evidence="4" id="KW-0997">Cell inner membrane</keyword>
<evidence type="ECO:0000259" key="8">
    <source>
        <dbReference type="PROSITE" id="PS50893"/>
    </source>
</evidence>
<dbReference type="Proteomes" id="UP000193228">
    <property type="component" value="Unassembled WGS sequence"/>
</dbReference>
<keyword evidence="7" id="KW-0029">Amino-acid transport</keyword>
<evidence type="ECO:0000256" key="5">
    <source>
        <dbReference type="ARBA" id="ARBA00022741"/>
    </source>
</evidence>
<dbReference type="InterPro" id="IPR017871">
    <property type="entry name" value="ABC_transporter-like_CS"/>
</dbReference>
<dbReference type="GO" id="GO:0015658">
    <property type="term" value="F:branched-chain amino acid transmembrane transporter activity"/>
    <property type="evidence" value="ECO:0007669"/>
    <property type="project" value="TreeGrafter"/>
</dbReference>
<keyword evidence="6 9" id="KW-0067">ATP-binding</keyword>
<evidence type="ECO:0000313" key="9">
    <source>
        <dbReference type="EMBL" id="SMG41967.1"/>
    </source>
</evidence>
<comment type="similarity">
    <text evidence="1">Belongs to the ABC transporter superfamily.</text>
</comment>
<dbReference type="SUPFAM" id="SSF52540">
    <property type="entry name" value="P-loop containing nucleoside triphosphate hydrolases"/>
    <property type="match status" value="1"/>
</dbReference>
<dbReference type="InterPro" id="IPR003439">
    <property type="entry name" value="ABC_transporter-like_ATP-bd"/>
</dbReference>
<reference evidence="10" key="1">
    <citation type="submission" date="2017-04" db="EMBL/GenBank/DDBJ databases">
        <authorList>
            <person name="Varghese N."/>
            <person name="Submissions S."/>
        </authorList>
    </citation>
    <scope>NUCLEOTIDE SEQUENCE [LARGE SCALE GENOMIC DNA]</scope>
    <source>
        <strain evidence="10">LMG 29540</strain>
    </source>
</reference>
<dbReference type="SMART" id="SM00382">
    <property type="entry name" value="AAA"/>
    <property type="match status" value="1"/>
</dbReference>
<evidence type="ECO:0000256" key="4">
    <source>
        <dbReference type="ARBA" id="ARBA00022519"/>
    </source>
</evidence>
<keyword evidence="10" id="KW-1185">Reference proteome</keyword>
<keyword evidence="4" id="KW-0472">Membrane</keyword>
<dbReference type="CDD" id="cd03224">
    <property type="entry name" value="ABC_TM1139_LivF_branched"/>
    <property type="match status" value="1"/>
</dbReference>
<dbReference type="OrthoDB" id="9776369at2"/>
<dbReference type="PROSITE" id="PS50893">
    <property type="entry name" value="ABC_TRANSPORTER_2"/>
    <property type="match status" value="1"/>
</dbReference>
<name>A0A1X7KKL4_9BURK</name>
<dbReference type="GO" id="GO:0016887">
    <property type="term" value="F:ATP hydrolysis activity"/>
    <property type="evidence" value="ECO:0007669"/>
    <property type="project" value="InterPro"/>
</dbReference>
<dbReference type="GO" id="GO:0005524">
    <property type="term" value="F:ATP binding"/>
    <property type="evidence" value="ECO:0007669"/>
    <property type="project" value="UniProtKB-KW"/>
</dbReference>
<evidence type="ECO:0000256" key="1">
    <source>
        <dbReference type="ARBA" id="ARBA00005417"/>
    </source>
</evidence>
<evidence type="ECO:0000256" key="7">
    <source>
        <dbReference type="ARBA" id="ARBA00022970"/>
    </source>
</evidence>